<dbReference type="SUPFAM" id="SSF56672">
    <property type="entry name" value="DNA/RNA polymerases"/>
    <property type="match status" value="1"/>
</dbReference>
<dbReference type="AlphaFoldDB" id="A0A5J4NWK7"/>
<dbReference type="InterPro" id="IPR000477">
    <property type="entry name" value="RT_dom"/>
</dbReference>
<reference evidence="3 4" key="1">
    <citation type="journal article" date="2019" name="Gigascience">
        <title>Whole-genome sequence of the oriental lung fluke Paragonimus westermani.</title>
        <authorList>
            <person name="Oey H."/>
            <person name="Zakrzewski M."/>
            <person name="Narain K."/>
            <person name="Devi K.R."/>
            <person name="Agatsuma T."/>
            <person name="Nawaratna S."/>
            <person name="Gobert G.N."/>
            <person name="Jones M.K."/>
            <person name="Ragan M.A."/>
            <person name="McManus D.P."/>
            <person name="Krause L."/>
        </authorList>
    </citation>
    <scope>NUCLEOTIDE SEQUENCE [LARGE SCALE GENOMIC DNA]</scope>
    <source>
        <strain evidence="3 4">IND2009</strain>
    </source>
</reference>
<dbReference type="Pfam" id="PF00078">
    <property type="entry name" value="RVT_1"/>
    <property type="match status" value="1"/>
</dbReference>
<dbReference type="InterPro" id="IPR043502">
    <property type="entry name" value="DNA/RNA_pol_sf"/>
</dbReference>
<evidence type="ECO:0000313" key="3">
    <source>
        <dbReference type="EMBL" id="KAA3680006.1"/>
    </source>
</evidence>
<dbReference type="InterPro" id="IPR041577">
    <property type="entry name" value="RT_RNaseH_2"/>
</dbReference>
<sequence length="222" mass="24529">MAQSGSPRLIIPSGLYQFETMPFGLANAPATFQRLMRAVLQDLVPSQCLIYLDDIIVHATTIEEHNSRLKNVFERLRTAGLKLKPTKCVLLKQEVSFLVHRITPVGVKNDGRKVKEVVDWPIPQSVSKVRSFIGLAPHYRRFAPHFAEIASPLHQITEKCDKFVWSTECNAAFNTPKDKLSSPPILAFPDFSPSAGPFVLDTDASDLAIGAVMSQKSATGKS</sequence>
<evidence type="ECO:0000256" key="1">
    <source>
        <dbReference type="ARBA" id="ARBA00023268"/>
    </source>
</evidence>
<feature type="domain" description="Reverse transcriptase" evidence="2">
    <location>
        <begin position="1"/>
        <end position="102"/>
    </location>
</feature>
<dbReference type="Pfam" id="PF17919">
    <property type="entry name" value="RT_RNaseH_2"/>
    <property type="match status" value="1"/>
</dbReference>
<dbReference type="InterPro" id="IPR043128">
    <property type="entry name" value="Rev_trsase/Diguanyl_cyclase"/>
</dbReference>
<evidence type="ECO:0000313" key="4">
    <source>
        <dbReference type="Proteomes" id="UP000324629"/>
    </source>
</evidence>
<comment type="caution">
    <text evidence="3">The sequence shown here is derived from an EMBL/GenBank/DDBJ whole genome shotgun (WGS) entry which is preliminary data.</text>
</comment>
<dbReference type="CDD" id="cd01647">
    <property type="entry name" value="RT_LTR"/>
    <property type="match status" value="1"/>
</dbReference>
<dbReference type="EMBL" id="QNGE01000561">
    <property type="protein sequence ID" value="KAA3680006.1"/>
    <property type="molecule type" value="Genomic_DNA"/>
</dbReference>
<gene>
    <name evidence="3" type="ORF">DEA37_0009444</name>
</gene>
<protein>
    <recommendedName>
        <fullName evidence="2">Reverse transcriptase domain-containing protein</fullName>
    </recommendedName>
</protein>
<dbReference type="FunFam" id="3.30.70.270:FF:000020">
    <property type="entry name" value="Transposon Tf2-6 polyprotein-like Protein"/>
    <property type="match status" value="1"/>
</dbReference>
<dbReference type="InterPro" id="IPR050951">
    <property type="entry name" value="Retrovirus_Pol_polyprotein"/>
</dbReference>
<dbReference type="Gene3D" id="3.10.10.10">
    <property type="entry name" value="HIV Type 1 Reverse Transcriptase, subunit A, domain 1"/>
    <property type="match status" value="1"/>
</dbReference>
<keyword evidence="1" id="KW-0511">Multifunctional enzyme</keyword>
<dbReference type="GO" id="GO:0003824">
    <property type="term" value="F:catalytic activity"/>
    <property type="evidence" value="ECO:0007669"/>
    <property type="project" value="UniProtKB-KW"/>
</dbReference>
<dbReference type="PROSITE" id="PS50878">
    <property type="entry name" value="RT_POL"/>
    <property type="match status" value="1"/>
</dbReference>
<proteinExistence type="predicted"/>
<name>A0A5J4NWK7_9TREM</name>
<evidence type="ECO:0000259" key="2">
    <source>
        <dbReference type="PROSITE" id="PS50878"/>
    </source>
</evidence>
<dbReference type="Proteomes" id="UP000324629">
    <property type="component" value="Unassembled WGS sequence"/>
</dbReference>
<accession>A0A5J4NWK7</accession>
<dbReference type="PANTHER" id="PTHR37984:SF5">
    <property type="entry name" value="PROTEIN NYNRIN-LIKE"/>
    <property type="match status" value="1"/>
</dbReference>
<dbReference type="PANTHER" id="PTHR37984">
    <property type="entry name" value="PROTEIN CBG26694"/>
    <property type="match status" value="1"/>
</dbReference>
<dbReference type="FunFam" id="3.30.70.270:FF:000003">
    <property type="entry name" value="Transposon Ty3-G Gag-Pol polyprotein"/>
    <property type="match status" value="1"/>
</dbReference>
<keyword evidence="4" id="KW-1185">Reference proteome</keyword>
<organism evidence="3 4">
    <name type="scientific">Paragonimus westermani</name>
    <dbReference type="NCBI Taxonomy" id="34504"/>
    <lineage>
        <taxon>Eukaryota</taxon>
        <taxon>Metazoa</taxon>
        <taxon>Spiralia</taxon>
        <taxon>Lophotrochozoa</taxon>
        <taxon>Platyhelminthes</taxon>
        <taxon>Trematoda</taxon>
        <taxon>Digenea</taxon>
        <taxon>Plagiorchiida</taxon>
        <taxon>Troglotremata</taxon>
        <taxon>Troglotrematidae</taxon>
        <taxon>Paragonimus</taxon>
    </lineage>
</organism>
<dbReference type="Gene3D" id="3.30.70.270">
    <property type="match status" value="2"/>
</dbReference>